<organism evidence="2 3">
    <name type="scientific">Winogradskyella flava</name>
    <dbReference type="NCBI Taxonomy" id="1884876"/>
    <lineage>
        <taxon>Bacteria</taxon>
        <taxon>Pseudomonadati</taxon>
        <taxon>Bacteroidota</taxon>
        <taxon>Flavobacteriia</taxon>
        <taxon>Flavobacteriales</taxon>
        <taxon>Flavobacteriaceae</taxon>
        <taxon>Winogradskyella</taxon>
    </lineage>
</organism>
<accession>A0A842IRL6</accession>
<dbReference type="Proteomes" id="UP000533900">
    <property type="component" value="Unassembled WGS sequence"/>
</dbReference>
<keyword evidence="1" id="KW-0732">Signal</keyword>
<evidence type="ECO:0000313" key="3">
    <source>
        <dbReference type="Proteomes" id="UP000533900"/>
    </source>
</evidence>
<evidence type="ECO:0000313" key="2">
    <source>
        <dbReference type="EMBL" id="MBC2844087.1"/>
    </source>
</evidence>
<reference evidence="2" key="1">
    <citation type="submission" date="2020-08" db="EMBL/GenBank/DDBJ databases">
        <title>Winogradskyella ouciana sp. nov., isolated from the hadal seawater of the Mariana Trench.</title>
        <authorList>
            <person name="He X."/>
        </authorList>
    </citation>
    <scope>NUCLEOTIDE SEQUENCE [LARGE SCALE GENOMIC DNA]</scope>
    <source>
        <strain evidence="2">KCTC 52348</strain>
    </source>
</reference>
<evidence type="ECO:0000256" key="1">
    <source>
        <dbReference type="SAM" id="SignalP"/>
    </source>
</evidence>
<proteinExistence type="predicted"/>
<gene>
    <name evidence="2" type="ORF">H7F21_03205</name>
</gene>
<sequence length="133" mass="15710">MKFKLLIITLFFSYLGFAQTNKKITTIETVEILNNNTKEAVYYFQNNWKQLRLRALDKGYIESFQLLETSFSNETPFHFVLVTTYANKKQFEDREVHFQELIEESGNLKLLNDKKPSEFRKSVFAVDGAKHIE</sequence>
<name>A0A842IRL6_9FLAO</name>
<keyword evidence="3" id="KW-1185">Reference proteome</keyword>
<feature type="signal peptide" evidence="1">
    <location>
        <begin position="1"/>
        <end position="18"/>
    </location>
</feature>
<dbReference type="AlphaFoldDB" id="A0A842IRL6"/>
<comment type="caution">
    <text evidence="2">The sequence shown here is derived from an EMBL/GenBank/DDBJ whole genome shotgun (WGS) entry which is preliminary data.</text>
</comment>
<evidence type="ECO:0008006" key="4">
    <source>
        <dbReference type="Google" id="ProtNLM"/>
    </source>
</evidence>
<protein>
    <recommendedName>
        <fullName evidence="4">NIPSNAP protein</fullName>
    </recommendedName>
</protein>
<dbReference type="EMBL" id="JACLCP010000001">
    <property type="protein sequence ID" value="MBC2844087.1"/>
    <property type="molecule type" value="Genomic_DNA"/>
</dbReference>
<feature type="chain" id="PRO_5032336918" description="NIPSNAP protein" evidence="1">
    <location>
        <begin position="19"/>
        <end position="133"/>
    </location>
</feature>